<feature type="region of interest" description="Disordered" evidence="1">
    <location>
        <begin position="1"/>
        <end position="34"/>
    </location>
</feature>
<feature type="compositionally biased region" description="Basic and acidic residues" evidence="1">
    <location>
        <begin position="9"/>
        <end position="28"/>
    </location>
</feature>
<dbReference type="EMBL" id="OE000399">
    <property type="protein sequence ID" value="CAD7453697.1"/>
    <property type="molecule type" value="Genomic_DNA"/>
</dbReference>
<accession>A0A7R9FJ49</accession>
<sequence length="126" mass="13618">MSPTGSSERGMEEIKGGRIKEDEDKKIFDSSSNDGDDMLAAAKFPRLLSQIPGPDWDSNLDLPVISKPVQHGSDVLDHAATEAGSRPVEFYAERLEGASIIAMAVRSCRLLLDVSPGNIMLTSCKK</sequence>
<reference evidence="2" key="1">
    <citation type="submission" date="2020-11" db="EMBL/GenBank/DDBJ databases">
        <authorList>
            <person name="Tran Van P."/>
        </authorList>
    </citation>
    <scope>NUCLEOTIDE SEQUENCE</scope>
</reference>
<gene>
    <name evidence="2" type="ORF">TTEB3V08_LOCUS1826</name>
</gene>
<protein>
    <submittedName>
        <fullName evidence="2">Uncharacterized protein</fullName>
    </submittedName>
</protein>
<proteinExistence type="predicted"/>
<evidence type="ECO:0000256" key="1">
    <source>
        <dbReference type="SAM" id="MobiDB-lite"/>
    </source>
</evidence>
<evidence type="ECO:0000313" key="2">
    <source>
        <dbReference type="EMBL" id="CAD7453697.1"/>
    </source>
</evidence>
<organism evidence="2">
    <name type="scientific">Timema tahoe</name>
    <dbReference type="NCBI Taxonomy" id="61484"/>
    <lineage>
        <taxon>Eukaryota</taxon>
        <taxon>Metazoa</taxon>
        <taxon>Ecdysozoa</taxon>
        <taxon>Arthropoda</taxon>
        <taxon>Hexapoda</taxon>
        <taxon>Insecta</taxon>
        <taxon>Pterygota</taxon>
        <taxon>Neoptera</taxon>
        <taxon>Polyneoptera</taxon>
        <taxon>Phasmatodea</taxon>
        <taxon>Timematodea</taxon>
        <taxon>Timematoidea</taxon>
        <taxon>Timematidae</taxon>
        <taxon>Timema</taxon>
    </lineage>
</organism>
<dbReference type="AlphaFoldDB" id="A0A7R9FJ49"/>
<name>A0A7R9FJ49_9NEOP</name>